<evidence type="ECO:0000256" key="8">
    <source>
        <dbReference type="ARBA" id="ARBA00033659"/>
    </source>
</evidence>
<dbReference type="GO" id="GO:0016853">
    <property type="term" value="F:isomerase activity"/>
    <property type="evidence" value="ECO:0007669"/>
    <property type="project" value="UniProtKB-KW"/>
</dbReference>
<keyword evidence="9" id="KW-0963">Cytoplasm</keyword>
<dbReference type="Proteomes" id="UP001499951">
    <property type="component" value="Unassembled WGS sequence"/>
</dbReference>
<comment type="catalytic activity">
    <reaction evidence="8 9 10">
        <text>alpha-D-xylose = alpha-D-xylulofuranose</text>
        <dbReference type="Rhea" id="RHEA:22816"/>
        <dbReference type="ChEBI" id="CHEBI:28518"/>
        <dbReference type="ChEBI" id="CHEBI:188998"/>
        <dbReference type="EC" id="5.3.1.5"/>
    </reaction>
</comment>
<protein>
    <recommendedName>
        <fullName evidence="3 9">Xylose isomerase</fullName>
        <ecNumber evidence="3 9">5.3.1.5</ecNumber>
    </recommendedName>
</protein>
<dbReference type="PANTHER" id="PTHR48408:SF1">
    <property type="entry name" value="XYLOSE ISOMERASE"/>
    <property type="match status" value="1"/>
</dbReference>
<feature type="binding site" evidence="9">
    <location>
        <position position="336"/>
    </location>
    <ligand>
        <name>Mg(2+)</name>
        <dbReference type="ChEBI" id="CHEBI:18420"/>
        <label>1</label>
    </ligand>
</feature>
<feature type="binding site" evidence="9">
    <location>
        <position position="265"/>
    </location>
    <ligand>
        <name>Mg(2+)</name>
        <dbReference type="ChEBI" id="CHEBI:18420"/>
        <label>1</label>
    </ligand>
</feature>
<evidence type="ECO:0000256" key="6">
    <source>
        <dbReference type="ARBA" id="ARBA00023235"/>
    </source>
</evidence>
<comment type="caution">
    <text evidence="12">The sequence shown here is derived from an EMBL/GenBank/DDBJ whole genome shotgun (WGS) entry which is preliminary data.</text>
</comment>
<comment type="cofactor">
    <cofactor evidence="9">
        <name>Mg(2+)</name>
        <dbReference type="ChEBI" id="CHEBI:18420"/>
    </cofactor>
    <text evidence="9">Binds 2 magnesium ions per subunit.</text>
</comment>
<dbReference type="Gene3D" id="3.20.20.150">
    <property type="entry name" value="Divalent-metal-dependent TIM barrel enzymes"/>
    <property type="match status" value="1"/>
</dbReference>
<feature type="binding site" evidence="9">
    <location>
        <position position="265"/>
    </location>
    <ligand>
        <name>Mg(2+)</name>
        <dbReference type="ChEBI" id="CHEBI:18420"/>
        <label>2</label>
    </ligand>
</feature>
<keyword evidence="4 9" id="KW-0859">Xylose metabolism</keyword>
<accession>A0ABN1F0V9</accession>
<evidence type="ECO:0000256" key="4">
    <source>
        <dbReference type="ARBA" id="ARBA00022629"/>
    </source>
</evidence>
<evidence type="ECO:0000256" key="3">
    <source>
        <dbReference type="ARBA" id="ARBA00011958"/>
    </source>
</evidence>
<dbReference type="SUPFAM" id="SSF51658">
    <property type="entry name" value="Xylose isomerase-like"/>
    <property type="match status" value="1"/>
</dbReference>
<evidence type="ECO:0000256" key="2">
    <source>
        <dbReference type="ARBA" id="ARBA00011881"/>
    </source>
</evidence>
<dbReference type="InterPro" id="IPR001998">
    <property type="entry name" value="Xylose_isomerase"/>
</dbReference>
<dbReference type="PRINTS" id="PR00688">
    <property type="entry name" value="XYLOSISMRASE"/>
</dbReference>
<name>A0ABN1F0V9_9PROT</name>
<dbReference type="RefSeq" id="WP_166936907.1">
    <property type="nucleotide sequence ID" value="NZ_BAAADD010000008.1"/>
</dbReference>
<keyword evidence="5 9" id="KW-0479">Metal-binding</keyword>
<dbReference type="EMBL" id="BAAADD010000008">
    <property type="protein sequence ID" value="GAA0579427.1"/>
    <property type="molecule type" value="Genomic_DNA"/>
</dbReference>
<keyword evidence="9" id="KW-0460">Magnesium</keyword>
<comment type="caution">
    <text evidence="9">Lacks conserved residue(s) required for the propagation of feature annotation.</text>
</comment>
<feature type="binding site" evidence="9">
    <location>
        <position position="293"/>
    </location>
    <ligand>
        <name>Mg(2+)</name>
        <dbReference type="ChEBI" id="CHEBI:18420"/>
        <label>1</label>
    </ligand>
</feature>
<feature type="binding site" evidence="9">
    <location>
        <position position="229"/>
    </location>
    <ligand>
        <name>Mg(2+)</name>
        <dbReference type="ChEBI" id="CHEBI:18420"/>
        <label>1</label>
    </ligand>
</feature>
<feature type="active site" evidence="9">
    <location>
        <position position="101"/>
    </location>
</feature>
<proteinExistence type="inferred from homology"/>
<comment type="similarity">
    <text evidence="1 9 10">Belongs to the xylose isomerase family.</text>
</comment>
<dbReference type="EC" id="5.3.1.5" evidence="3 9"/>
<evidence type="ECO:0000313" key="13">
    <source>
        <dbReference type="Proteomes" id="UP001499951"/>
    </source>
</evidence>
<sequence length="433" mass="46939">MTTFTKTDAIRFEGPDSTNTLAFKAYDKDRPVLGKPMAAWLRLAAAYGPSVAWSGKEWFGDGTLPRPWLGPGQEKADARCAAAFGFFARLGVPYFTFLDHDAIAEPSSLAEHRENLERIAETIAAEMQASGVKLLWGGANLYEHPRYAAGAATNPDPEVFAYAAAQVRFMLETTHRLGGEAYTVLSHREGYDTLLNTDLKAELDRLGRFLAMVVEHKHRIGFKGPILIEPKPFEPLKAQYGRDVATVFAFLQRYDLLKDVKVSVEVNNATLAGLDFEHEIASAQILDVLGSIDVNRGDPRTNWNTAQFPHNALDLTPAMVLLLEAGGLPSGGFNIDARIRRQSVDPDDLVIAHVAAIDVVAEALLAAEKIVAGQRLAALKAERYAGWKGELGQAIATGTLALDALADLAIARNLDPKPVSGRQELAEAIVAGS</sequence>
<dbReference type="NCBIfam" id="NF003998">
    <property type="entry name" value="PRK05474.1"/>
    <property type="match status" value="1"/>
</dbReference>
<dbReference type="HAMAP" id="MF_00455">
    <property type="entry name" value="Xylose_isom_A"/>
    <property type="match status" value="1"/>
</dbReference>
<evidence type="ECO:0000256" key="7">
    <source>
        <dbReference type="ARBA" id="ARBA00023277"/>
    </source>
</evidence>
<reference evidence="12 13" key="1">
    <citation type="journal article" date="2019" name="Int. J. Syst. Evol. Microbiol.">
        <title>The Global Catalogue of Microorganisms (GCM) 10K type strain sequencing project: providing services to taxonomists for standard genome sequencing and annotation.</title>
        <authorList>
            <consortium name="The Broad Institute Genomics Platform"/>
            <consortium name="The Broad Institute Genome Sequencing Center for Infectious Disease"/>
            <person name="Wu L."/>
            <person name="Ma J."/>
        </authorList>
    </citation>
    <scope>NUCLEOTIDE SEQUENCE [LARGE SCALE GENOMIC DNA]</scope>
    <source>
        <strain evidence="12 13">JCM 15089</strain>
    </source>
</reference>
<keyword evidence="13" id="KW-1185">Reference proteome</keyword>
<gene>
    <name evidence="12" type="primary">xylA_2</name>
    <name evidence="9" type="synonym">xylA</name>
    <name evidence="12" type="ORF">GCM10008942_30400</name>
</gene>
<keyword evidence="7 9" id="KW-0119">Carbohydrate metabolism</keyword>
<evidence type="ECO:0000256" key="11">
    <source>
        <dbReference type="RuleBase" id="RU000610"/>
    </source>
</evidence>
<dbReference type="PANTHER" id="PTHR48408">
    <property type="match status" value="1"/>
</dbReference>
<evidence type="ECO:0000256" key="1">
    <source>
        <dbReference type="ARBA" id="ARBA00005765"/>
    </source>
</evidence>
<dbReference type="PROSITE" id="PS51415">
    <property type="entry name" value="XYLOSE_ISOMERASE"/>
    <property type="match status" value="1"/>
</dbReference>
<comment type="subunit">
    <text evidence="2 9 11">Homotetramer.</text>
</comment>
<evidence type="ECO:0000256" key="10">
    <source>
        <dbReference type="RuleBase" id="RU000609"/>
    </source>
</evidence>
<evidence type="ECO:0000256" key="5">
    <source>
        <dbReference type="ARBA" id="ARBA00022723"/>
    </source>
</evidence>
<comment type="subcellular location">
    <subcellularLocation>
        <location evidence="9 11">Cytoplasm</location>
    </subcellularLocation>
</comment>
<evidence type="ECO:0000313" key="12">
    <source>
        <dbReference type="EMBL" id="GAA0579427.1"/>
    </source>
</evidence>
<dbReference type="InterPro" id="IPR036237">
    <property type="entry name" value="Xyl_isomerase-like_sf"/>
</dbReference>
<keyword evidence="6 9" id="KW-0413">Isomerase</keyword>
<organism evidence="12 13">
    <name type="scientific">Rhizomicrobium electricum</name>
    <dbReference type="NCBI Taxonomy" id="480070"/>
    <lineage>
        <taxon>Bacteria</taxon>
        <taxon>Pseudomonadati</taxon>
        <taxon>Pseudomonadota</taxon>
        <taxon>Alphaproteobacteria</taxon>
        <taxon>Micropepsales</taxon>
        <taxon>Micropepsaceae</taxon>
        <taxon>Rhizomicrobium</taxon>
    </lineage>
</organism>
<evidence type="ECO:0000256" key="9">
    <source>
        <dbReference type="HAMAP-Rule" id="MF_00455"/>
    </source>
</evidence>